<accession>A0A0F9PF31</accession>
<organism evidence="6">
    <name type="scientific">marine sediment metagenome</name>
    <dbReference type="NCBI Taxonomy" id="412755"/>
    <lineage>
        <taxon>unclassified sequences</taxon>
        <taxon>metagenomes</taxon>
        <taxon>ecological metagenomes</taxon>
    </lineage>
</organism>
<evidence type="ECO:0000313" key="6">
    <source>
        <dbReference type="EMBL" id="KKN30405.1"/>
    </source>
</evidence>
<dbReference type="AlphaFoldDB" id="A0A0F9PF31"/>
<keyword evidence="4" id="KW-0411">Iron-sulfur</keyword>
<dbReference type="PANTHER" id="PTHR32329">
    <property type="entry name" value="BIFUNCTIONAL PROTEIN [INCLUDES 2-HYDROXYACYL-COA DEHYDRATASE (N-TER) AND ITS ACTIVATOR DOMAIN (C_TERM)-RELATED"/>
    <property type="match status" value="1"/>
</dbReference>
<dbReference type="InterPro" id="IPR002731">
    <property type="entry name" value="ATPase_BadF"/>
</dbReference>
<comment type="cofactor">
    <cofactor evidence="1">
        <name>[4Fe-4S] cluster</name>
        <dbReference type="ChEBI" id="CHEBI:49883"/>
    </cofactor>
</comment>
<dbReference type="NCBIfam" id="TIGR00241">
    <property type="entry name" value="CoA_E_activ"/>
    <property type="match status" value="1"/>
</dbReference>
<dbReference type="SUPFAM" id="SSF53067">
    <property type="entry name" value="Actin-like ATPase domain"/>
    <property type="match status" value="1"/>
</dbReference>
<dbReference type="InterPro" id="IPR051805">
    <property type="entry name" value="Dehydratase_Activator_Redct"/>
</dbReference>
<keyword evidence="3" id="KW-0408">Iron</keyword>
<gene>
    <name evidence="6" type="ORF">LCGC14_0834370</name>
</gene>
<sequence>MNEPEFIKNILSDDVDDKLYLGIDVGSVSTKCAIISERNELLYATWTRNDGSPIVSTQENLKYMEEILPDNIEKNICGVGTTGSARYLIKALIGADIAKPEIIAHAIGASTYTPDVRTILEIGGQDSKVILMKNGIVTDFNMNSVCAAGTGSFLDHQATRIKVPIEEFGDYALRAEEEVSIAGRCTVFAESDMISKQQEGYSKESIIKGLCKALVRNYLNNVCKGKKMNPPFVFQGGVAANSGIKNAFEEELGYEVIVHENYYVMGAFGSAILAKEHVNGQISSFHGLKVSEMNLAPGSFGCPDCANRCTVKYLVRQEDKSRVTGREKNDTIFARWNSRCGKW</sequence>
<dbReference type="InterPro" id="IPR008275">
    <property type="entry name" value="CoA_E_activase_dom"/>
</dbReference>
<proteinExistence type="predicted"/>
<feature type="domain" description="ATPase BadF/BadG/BcrA/BcrD type" evidence="5">
    <location>
        <begin position="21"/>
        <end position="274"/>
    </location>
</feature>
<protein>
    <recommendedName>
        <fullName evidence="5">ATPase BadF/BadG/BcrA/BcrD type domain-containing protein</fullName>
    </recommendedName>
</protein>
<evidence type="ECO:0000259" key="5">
    <source>
        <dbReference type="Pfam" id="PF01869"/>
    </source>
</evidence>
<evidence type="ECO:0000256" key="3">
    <source>
        <dbReference type="ARBA" id="ARBA00023004"/>
    </source>
</evidence>
<name>A0A0F9PF31_9ZZZZ</name>
<dbReference type="EMBL" id="LAZR01002409">
    <property type="protein sequence ID" value="KKN30405.1"/>
    <property type="molecule type" value="Genomic_DNA"/>
</dbReference>
<dbReference type="GO" id="GO:0046872">
    <property type="term" value="F:metal ion binding"/>
    <property type="evidence" value="ECO:0007669"/>
    <property type="project" value="UniProtKB-KW"/>
</dbReference>
<dbReference type="Gene3D" id="3.30.420.40">
    <property type="match status" value="2"/>
</dbReference>
<evidence type="ECO:0000256" key="4">
    <source>
        <dbReference type="ARBA" id="ARBA00023014"/>
    </source>
</evidence>
<keyword evidence="2" id="KW-0479">Metal-binding</keyword>
<dbReference type="InterPro" id="IPR043129">
    <property type="entry name" value="ATPase_NBD"/>
</dbReference>
<dbReference type="Pfam" id="PF01869">
    <property type="entry name" value="BcrAD_BadFG"/>
    <property type="match status" value="1"/>
</dbReference>
<dbReference type="GO" id="GO:0051536">
    <property type="term" value="F:iron-sulfur cluster binding"/>
    <property type="evidence" value="ECO:0007669"/>
    <property type="project" value="UniProtKB-KW"/>
</dbReference>
<dbReference type="CDD" id="cd24035">
    <property type="entry name" value="ASKHA_NBD_O66634-like_rpt2"/>
    <property type="match status" value="1"/>
</dbReference>
<evidence type="ECO:0000256" key="1">
    <source>
        <dbReference type="ARBA" id="ARBA00001966"/>
    </source>
</evidence>
<comment type="caution">
    <text evidence="6">The sequence shown here is derived from an EMBL/GenBank/DDBJ whole genome shotgun (WGS) entry which is preliminary data.</text>
</comment>
<dbReference type="PANTHER" id="PTHR32329:SF7">
    <property type="entry name" value="ACTIVATOR OF 2-HYDROXYACYL-COA-HYDRATASE"/>
    <property type="match status" value="1"/>
</dbReference>
<evidence type="ECO:0000256" key="2">
    <source>
        <dbReference type="ARBA" id="ARBA00022723"/>
    </source>
</evidence>
<reference evidence="6" key="1">
    <citation type="journal article" date="2015" name="Nature">
        <title>Complex archaea that bridge the gap between prokaryotes and eukaryotes.</title>
        <authorList>
            <person name="Spang A."/>
            <person name="Saw J.H."/>
            <person name="Jorgensen S.L."/>
            <person name="Zaremba-Niedzwiedzka K."/>
            <person name="Martijn J."/>
            <person name="Lind A.E."/>
            <person name="van Eijk R."/>
            <person name="Schleper C."/>
            <person name="Guy L."/>
            <person name="Ettema T.J."/>
        </authorList>
    </citation>
    <scope>NUCLEOTIDE SEQUENCE</scope>
</reference>